<keyword evidence="1" id="KW-0805">Transcription regulation</keyword>
<comment type="similarity">
    <text evidence="3">Belongs to the GRAS family.</text>
</comment>
<evidence type="ECO:0000256" key="1">
    <source>
        <dbReference type="ARBA" id="ARBA00023015"/>
    </source>
</evidence>
<reference evidence="5" key="1">
    <citation type="submission" date="2018-11" db="EMBL/GenBank/DDBJ databases">
        <authorList>
            <consortium name="Genoscope - CEA"/>
            <person name="William W."/>
        </authorList>
    </citation>
    <scope>NUCLEOTIDE SEQUENCE</scope>
</reference>
<accession>A0A3P6A2G2</accession>
<proteinExistence type="inferred from homology"/>
<dbReference type="PROSITE" id="PS50985">
    <property type="entry name" value="GRAS"/>
    <property type="match status" value="1"/>
</dbReference>
<sequence>MMGNVQENGLAHFAMDTKIGGVIGTTITTTTASDSTRPVVLVDVQDNGVHLVHSLMACAEAIKNSKFTIAEALVKQIGFLVVSQARAMRKVAMYFAKALARWIYRLRVNLANHTH</sequence>
<evidence type="ECO:0000256" key="3">
    <source>
        <dbReference type="PROSITE-ProRule" id="PRU01191"/>
    </source>
</evidence>
<dbReference type="AlphaFoldDB" id="A0A3P6A2G2"/>
<dbReference type="EMBL" id="LS974618">
    <property type="protein sequence ID" value="CAG7892877.1"/>
    <property type="molecule type" value="Genomic_DNA"/>
</dbReference>
<name>A0A3P6A2G2_BRACM</name>
<dbReference type="Gramene" id="A02p18290.2_BraZ1">
    <property type="protein sequence ID" value="A02p18290.2_BraZ1.CDS"/>
    <property type="gene ID" value="A02g18290.2_BraZ1"/>
</dbReference>
<dbReference type="InterPro" id="IPR005202">
    <property type="entry name" value="TF_GRAS"/>
</dbReference>
<dbReference type="Pfam" id="PF03514">
    <property type="entry name" value="GRAS"/>
    <property type="match status" value="1"/>
</dbReference>
<dbReference type="Proteomes" id="UP000694005">
    <property type="component" value="Chromosome A02"/>
</dbReference>
<evidence type="ECO:0000313" key="5">
    <source>
        <dbReference type="EMBL" id="VDC87586.1"/>
    </source>
</evidence>
<comment type="caution">
    <text evidence="3">Lacks conserved residue(s) required for the propagation of feature annotation.</text>
</comment>
<dbReference type="EMBL" id="LR031573">
    <property type="protein sequence ID" value="VDC87586.1"/>
    <property type="molecule type" value="Genomic_DNA"/>
</dbReference>
<keyword evidence="2" id="KW-0804">Transcription</keyword>
<protein>
    <submittedName>
        <fullName evidence="4">Uncharacterized protein</fullName>
    </submittedName>
</protein>
<evidence type="ECO:0000256" key="2">
    <source>
        <dbReference type="ARBA" id="ARBA00023163"/>
    </source>
</evidence>
<organism evidence="5">
    <name type="scientific">Brassica campestris</name>
    <name type="common">Field mustard</name>
    <dbReference type="NCBI Taxonomy" id="3711"/>
    <lineage>
        <taxon>Eukaryota</taxon>
        <taxon>Viridiplantae</taxon>
        <taxon>Streptophyta</taxon>
        <taxon>Embryophyta</taxon>
        <taxon>Tracheophyta</taxon>
        <taxon>Spermatophyta</taxon>
        <taxon>Magnoliopsida</taxon>
        <taxon>eudicotyledons</taxon>
        <taxon>Gunneridae</taxon>
        <taxon>Pentapetalae</taxon>
        <taxon>rosids</taxon>
        <taxon>malvids</taxon>
        <taxon>Brassicales</taxon>
        <taxon>Brassicaceae</taxon>
        <taxon>Brassiceae</taxon>
        <taxon>Brassica</taxon>
    </lineage>
</organism>
<gene>
    <name evidence="5" type="ORF">BRAA02T06394Z</name>
    <name evidence="4" type="ORF">BRAPAZ1V2_A02P18290.2</name>
</gene>
<evidence type="ECO:0000313" key="4">
    <source>
        <dbReference type="EMBL" id="CAG7892877.1"/>
    </source>
</evidence>